<feature type="compositionally biased region" description="Acidic residues" evidence="2">
    <location>
        <begin position="80"/>
        <end position="93"/>
    </location>
</feature>
<organism evidence="4">
    <name type="scientific">Tanacetum cinerariifolium</name>
    <name type="common">Dalmatian daisy</name>
    <name type="synonym">Chrysanthemum cinerariifolium</name>
    <dbReference type="NCBI Taxonomy" id="118510"/>
    <lineage>
        <taxon>Eukaryota</taxon>
        <taxon>Viridiplantae</taxon>
        <taxon>Streptophyta</taxon>
        <taxon>Embryophyta</taxon>
        <taxon>Tracheophyta</taxon>
        <taxon>Spermatophyta</taxon>
        <taxon>Magnoliopsida</taxon>
        <taxon>eudicotyledons</taxon>
        <taxon>Gunneridae</taxon>
        <taxon>Pentapetalae</taxon>
        <taxon>asterids</taxon>
        <taxon>campanulids</taxon>
        <taxon>Asterales</taxon>
        <taxon>Asteraceae</taxon>
        <taxon>Asteroideae</taxon>
        <taxon>Anthemideae</taxon>
        <taxon>Anthemidinae</taxon>
        <taxon>Tanacetum</taxon>
    </lineage>
</organism>
<feature type="compositionally biased region" description="Pro residues" evidence="2">
    <location>
        <begin position="15"/>
        <end position="34"/>
    </location>
</feature>
<keyword evidence="1" id="KW-0479">Metal-binding</keyword>
<comment type="caution">
    <text evidence="4">The sequence shown here is derived from an EMBL/GenBank/DDBJ whole genome shotgun (WGS) entry which is preliminary data.</text>
</comment>
<feature type="region of interest" description="Disordered" evidence="2">
    <location>
        <begin position="454"/>
        <end position="474"/>
    </location>
</feature>
<dbReference type="GO" id="GO:0008270">
    <property type="term" value="F:zinc ion binding"/>
    <property type="evidence" value="ECO:0007669"/>
    <property type="project" value="UniProtKB-KW"/>
</dbReference>
<dbReference type="PROSITE" id="PS50158">
    <property type="entry name" value="ZF_CCHC"/>
    <property type="match status" value="1"/>
</dbReference>
<dbReference type="InterPro" id="IPR001878">
    <property type="entry name" value="Znf_CCHC"/>
</dbReference>
<reference evidence="4" key="1">
    <citation type="journal article" date="2019" name="Sci. Rep.">
        <title>Draft genome of Tanacetum cinerariifolium, the natural source of mosquito coil.</title>
        <authorList>
            <person name="Yamashiro T."/>
            <person name="Shiraishi A."/>
            <person name="Satake H."/>
            <person name="Nakayama K."/>
        </authorList>
    </citation>
    <scope>NUCLEOTIDE SEQUENCE</scope>
</reference>
<evidence type="ECO:0000259" key="3">
    <source>
        <dbReference type="PROSITE" id="PS50158"/>
    </source>
</evidence>
<dbReference type="PANTHER" id="PTHR33116">
    <property type="entry name" value="REVERSE TRANSCRIPTASE ZINC-BINDING DOMAIN-CONTAINING PROTEIN-RELATED-RELATED"/>
    <property type="match status" value="1"/>
</dbReference>
<dbReference type="InterPro" id="IPR036875">
    <property type="entry name" value="Znf_CCHC_sf"/>
</dbReference>
<dbReference type="InterPro" id="IPR026960">
    <property type="entry name" value="RVT-Znf"/>
</dbReference>
<feature type="domain" description="CCHC-type" evidence="3">
    <location>
        <begin position="579"/>
        <end position="594"/>
    </location>
</feature>
<dbReference type="Gene3D" id="4.10.60.10">
    <property type="entry name" value="Zinc finger, CCHC-type"/>
    <property type="match status" value="1"/>
</dbReference>
<dbReference type="Pfam" id="PF00098">
    <property type="entry name" value="zf-CCHC"/>
    <property type="match status" value="1"/>
</dbReference>
<keyword evidence="1" id="KW-0863">Zinc-finger</keyword>
<dbReference type="GO" id="GO:0003676">
    <property type="term" value="F:nucleic acid binding"/>
    <property type="evidence" value="ECO:0007669"/>
    <property type="project" value="InterPro"/>
</dbReference>
<dbReference type="SUPFAM" id="SSF57756">
    <property type="entry name" value="Retrovirus zinc finger-like domains"/>
    <property type="match status" value="1"/>
</dbReference>
<dbReference type="SMART" id="SM00343">
    <property type="entry name" value="ZnF_C2HC"/>
    <property type="match status" value="1"/>
</dbReference>
<proteinExistence type="predicted"/>
<evidence type="ECO:0000256" key="2">
    <source>
        <dbReference type="SAM" id="MobiDB-lite"/>
    </source>
</evidence>
<sequence length="1013" mass="113136">MQPVAPPSLDYVPGPEHPPSPDYVPGPEHPPSPVEIPYVLEPEYPEYLVPSDAEVPLEDQPLPADASPTTVSPDYVADSNLDEDPEKDLEDDHADYPADRGDGDDDPSDDDDDDDDIDDEDEEPFEDEEDDDKEEEHLAPADSSVIPIVDHVPPAGDTEAFETDESAPTPRLPHTIILLSQTRLHRARKTVRLEPPMSASMKACIARHVALLSPPLHVPSIPLPLPLPLTTSLTDIEAPLGYRAAKIRMRALLLSISRKTDTPEADVPPQKRVCLTTPAPRFEVGESSTVGATRKPGPTLESDLRRYRDDRALLRARVNTLFEDRPDHRRTCMLLDKEVMYAREAWAGSEDRSAAIAAHVRTLEAQVAALIAQTSSLQTQLTTTLGRIEILEARDPEPQEGPAEAGSSSIINMAPKKRTTRATPITITTPTTIVTDAQFQTLIDRGVAAALAERDANRSRNGDNSNDSGTGGRRQELALMCDRMFPEESDKVKSYIGGLPDIIHGSVKASKPQSMQEAIKFATEMMDKKMLTHAERHEIRSLMEEQNLCVSSEIITTMGPVHRRAPTRAQWAIARGITCFECGVQGHYKSDCPKLKNENQGNQAGNGNVVARAYVVGTAGTNPNSNVVMGSNNGHESRLNIISCTKTQKYLLKGCPIFLAHVTTKGDEDKSKEKRMEDVPIVQDFPEDLPLIPPNRQVEFQIDLIYGGRLTLIKAVLGSLDIYYLSIFKARETILNSMKILRSRFFWGGSQDSRDMAWVKWSQVLSYFKKEGLQIGSLKAFNLALLQKWRWRLLSSPNNMWVNIIKVLHGQEGGLNNQGCSFNGTWSRIIGTSNFLHSKGIIPLISFCFKVGCGTRVCFWKDIWIGDSPLHTWYNKLYRLDQDKDCLIIDHMLMVLSNDGTFAVKSARRLIDSKLLPFILTPTVWDKFLPQKVNIFLWRLSLDRLLHHLNLSSRGLDIPTISCSSCNGNVESADHVFFECDLVKEIWCLVRKWCDISIPTFASYDTWNNWFST</sequence>
<protein>
    <recommendedName>
        <fullName evidence="3">CCHC-type domain-containing protein</fullName>
    </recommendedName>
</protein>
<gene>
    <name evidence="4" type="ORF">Tci_062449</name>
</gene>
<keyword evidence="1" id="KW-0862">Zinc</keyword>
<feature type="compositionally biased region" description="Acidic residues" evidence="2">
    <location>
        <begin position="102"/>
        <end position="134"/>
    </location>
</feature>
<feature type="region of interest" description="Disordered" evidence="2">
    <location>
        <begin position="1"/>
        <end position="169"/>
    </location>
</feature>
<dbReference type="AlphaFoldDB" id="A0A6L2NVZ6"/>
<dbReference type="PANTHER" id="PTHR33116:SF79">
    <property type="entry name" value="REVERSE TRANSCRIPTASE DOMAIN, ZINC FINGER, CCHC-TYPE-RELATED"/>
    <property type="match status" value="1"/>
</dbReference>
<accession>A0A6L2NVZ6</accession>
<evidence type="ECO:0000313" key="4">
    <source>
        <dbReference type="EMBL" id="GEU90471.1"/>
    </source>
</evidence>
<name>A0A6L2NVZ6_TANCI</name>
<feature type="region of interest" description="Disordered" evidence="2">
    <location>
        <begin position="394"/>
        <end position="417"/>
    </location>
</feature>
<evidence type="ECO:0000256" key="1">
    <source>
        <dbReference type="PROSITE-ProRule" id="PRU00047"/>
    </source>
</evidence>
<dbReference type="EMBL" id="BKCJ010010193">
    <property type="protein sequence ID" value="GEU90471.1"/>
    <property type="molecule type" value="Genomic_DNA"/>
</dbReference>
<dbReference type="Pfam" id="PF13966">
    <property type="entry name" value="zf-RVT"/>
    <property type="match status" value="1"/>
</dbReference>